<feature type="compositionally biased region" description="Low complexity" evidence="1">
    <location>
        <begin position="138"/>
        <end position="176"/>
    </location>
</feature>
<feature type="compositionally biased region" description="Low complexity" evidence="1">
    <location>
        <begin position="199"/>
        <end position="211"/>
    </location>
</feature>
<feature type="compositionally biased region" description="Polar residues" evidence="1">
    <location>
        <begin position="291"/>
        <end position="304"/>
    </location>
</feature>
<keyword evidence="3" id="KW-1185">Reference proteome</keyword>
<feature type="region of interest" description="Disordered" evidence="1">
    <location>
        <begin position="1"/>
        <end position="78"/>
    </location>
</feature>
<reference evidence="2 3" key="1">
    <citation type="submission" date="2017-03" db="EMBL/GenBank/DDBJ databases">
        <title>Genome Survey of Euroglyphus maynei.</title>
        <authorList>
            <person name="Arlian L.G."/>
            <person name="Morgan M.S."/>
            <person name="Rider S.D."/>
        </authorList>
    </citation>
    <scope>NUCLEOTIDE SEQUENCE [LARGE SCALE GENOMIC DNA]</scope>
    <source>
        <strain evidence="2">Arlian Lab</strain>
        <tissue evidence="2">Whole body</tissue>
    </source>
</reference>
<dbReference type="OrthoDB" id="5919166at2759"/>
<feature type="region of interest" description="Disordered" evidence="1">
    <location>
        <begin position="399"/>
        <end position="525"/>
    </location>
</feature>
<feature type="compositionally biased region" description="Polar residues" evidence="1">
    <location>
        <begin position="330"/>
        <end position="381"/>
    </location>
</feature>
<dbReference type="AlphaFoldDB" id="A0A1Y3AVL6"/>
<name>A0A1Y3AVL6_EURMA</name>
<proteinExistence type="predicted"/>
<feature type="compositionally biased region" description="Low complexity" evidence="1">
    <location>
        <begin position="31"/>
        <end position="72"/>
    </location>
</feature>
<feature type="region of interest" description="Disordered" evidence="1">
    <location>
        <begin position="318"/>
        <end position="384"/>
    </location>
</feature>
<feature type="compositionally biased region" description="Polar residues" evidence="1">
    <location>
        <begin position="120"/>
        <end position="137"/>
    </location>
</feature>
<comment type="caution">
    <text evidence="2">The sequence shown here is derived from an EMBL/GenBank/DDBJ whole genome shotgun (WGS) entry which is preliminary data.</text>
</comment>
<protein>
    <submittedName>
        <fullName evidence="2">Uncharacterized protein</fullName>
    </submittedName>
</protein>
<feature type="compositionally biased region" description="Low complexity" evidence="1">
    <location>
        <begin position="220"/>
        <end position="240"/>
    </location>
</feature>
<evidence type="ECO:0000256" key="1">
    <source>
        <dbReference type="SAM" id="MobiDB-lite"/>
    </source>
</evidence>
<evidence type="ECO:0000313" key="2">
    <source>
        <dbReference type="EMBL" id="OTF72530.1"/>
    </source>
</evidence>
<feature type="region of interest" description="Disordered" evidence="1">
    <location>
        <begin position="119"/>
        <end position="180"/>
    </location>
</feature>
<feature type="region of interest" description="Disordered" evidence="1">
    <location>
        <begin position="278"/>
        <end position="304"/>
    </location>
</feature>
<dbReference type="EMBL" id="MUJZ01055759">
    <property type="protein sequence ID" value="OTF72530.1"/>
    <property type="molecule type" value="Genomic_DNA"/>
</dbReference>
<accession>A0A1Y3AVL6</accession>
<feature type="compositionally biased region" description="Basic and acidic residues" evidence="1">
    <location>
        <begin position="503"/>
        <end position="516"/>
    </location>
</feature>
<feature type="region of interest" description="Disordered" evidence="1">
    <location>
        <begin position="199"/>
        <end position="241"/>
    </location>
</feature>
<organism evidence="2 3">
    <name type="scientific">Euroglyphus maynei</name>
    <name type="common">Mayne's house dust mite</name>
    <dbReference type="NCBI Taxonomy" id="6958"/>
    <lineage>
        <taxon>Eukaryota</taxon>
        <taxon>Metazoa</taxon>
        <taxon>Ecdysozoa</taxon>
        <taxon>Arthropoda</taxon>
        <taxon>Chelicerata</taxon>
        <taxon>Arachnida</taxon>
        <taxon>Acari</taxon>
        <taxon>Acariformes</taxon>
        <taxon>Sarcoptiformes</taxon>
        <taxon>Astigmata</taxon>
        <taxon>Psoroptidia</taxon>
        <taxon>Analgoidea</taxon>
        <taxon>Pyroglyphidae</taxon>
        <taxon>Pyroglyphinae</taxon>
        <taxon>Euroglyphus</taxon>
    </lineage>
</organism>
<sequence>MSLLGNGDDSSLTSNTGWGMMPPMNSGADWGSASSSTSSSIGANNISGNNHHNHNSSSNNSNVSAVGGSSTTNCWQNSSGQQQARSLVSTSVSTNEQALSSSPKLSSSWAQAAGKGLLASGSQNQSTGSGMNNSHQANNVINQSSSNANNSNHIGSVTSSSSGPNPTSVSSLSSGTQNNQFSHDSSYSVAILYNGSNNSSSQNGTTGSNSTISAFQQATNSQNSSNINCSSSNDNLSSNGNMGGKRAIATANIQEVIGNLSDEIRETLLTEKWRSPVINQDSPWNMPPSPQSSSPKDTSQWRCPVNSGTEIWEAVKKEKKGSNGNGNGTGQSLVSSTQNGIQPNASGVIQGGSQMNGPATTTSGSLGNVSTQLPWGQSNAPSMGGSWLDEEPDLKNHWVSNPVASGGGGGNNGASAGHSSINWSPTNGPTLPNQNTNQTPSFDSGSNPGWNQTNETKSFESTKNVNVPRKPWGSFDNAEQSEQNWERIATDGSFGTWNSDPSAGKKESGWEKESIDSQRGPVDDGTALWGSTVRQGKQPICNWKDTKFGGNNCK</sequence>
<dbReference type="Proteomes" id="UP000194236">
    <property type="component" value="Unassembled WGS sequence"/>
</dbReference>
<gene>
    <name evidence="2" type="ORF">BLA29_002157</name>
</gene>
<evidence type="ECO:0000313" key="3">
    <source>
        <dbReference type="Proteomes" id="UP000194236"/>
    </source>
</evidence>
<feature type="compositionally biased region" description="Polar residues" evidence="1">
    <location>
        <begin position="8"/>
        <end position="17"/>
    </location>
</feature>
<feature type="compositionally biased region" description="Polar residues" evidence="1">
    <location>
        <begin position="418"/>
        <end position="465"/>
    </location>
</feature>